<reference evidence="1 2" key="1">
    <citation type="submission" date="2021-06" db="EMBL/GenBank/DDBJ databases">
        <title>Caerostris darwini draft genome.</title>
        <authorList>
            <person name="Kono N."/>
            <person name="Arakawa K."/>
        </authorList>
    </citation>
    <scope>NUCLEOTIDE SEQUENCE [LARGE SCALE GENOMIC DNA]</scope>
</reference>
<proteinExistence type="predicted"/>
<dbReference type="Proteomes" id="UP001054837">
    <property type="component" value="Unassembled WGS sequence"/>
</dbReference>
<organism evidence="1 2">
    <name type="scientific">Caerostris darwini</name>
    <dbReference type="NCBI Taxonomy" id="1538125"/>
    <lineage>
        <taxon>Eukaryota</taxon>
        <taxon>Metazoa</taxon>
        <taxon>Ecdysozoa</taxon>
        <taxon>Arthropoda</taxon>
        <taxon>Chelicerata</taxon>
        <taxon>Arachnida</taxon>
        <taxon>Araneae</taxon>
        <taxon>Araneomorphae</taxon>
        <taxon>Entelegynae</taxon>
        <taxon>Araneoidea</taxon>
        <taxon>Araneidae</taxon>
        <taxon>Caerostris</taxon>
    </lineage>
</organism>
<keyword evidence="2" id="KW-1185">Reference proteome</keyword>
<dbReference type="EMBL" id="BPLQ01010346">
    <property type="protein sequence ID" value="GIY50099.1"/>
    <property type="molecule type" value="Genomic_DNA"/>
</dbReference>
<dbReference type="AlphaFoldDB" id="A0AAV4TW46"/>
<evidence type="ECO:0000313" key="2">
    <source>
        <dbReference type="Proteomes" id="UP001054837"/>
    </source>
</evidence>
<name>A0AAV4TW46_9ARAC</name>
<sequence>MSGRSVFPLRAIRNDKWWKRWTQKLLRWKTRAKRLSETTCCSIFTAQVARDPGAAVVARTDSMLTTMRTQSSKCIELKAKITGRLVSTG</sequence>
<gene>
    <name evidence="1" type="ORF">CDAR_262461</name>
</gene>
<protein>
    <submittedName>
        <fullName evidence="1">Uncharacterized protein</fullName>
    </submittedName>
</protein>
<accession>A0AAV4TW46</accession>
<comment type="caution">
    <text evidence="1">The sequence shown here is derived from an EMBL/GenBank/DDBJ whole genome shotgun (WGS) entry which is preliminary data.</text>
</comment>
<evidence type="ECO:0000313" key="1">
    <source>
        <dbReference type="EMBL" id="GIY50099.1"/>
    </source>
</evidence>